<dbReference type="InterPro" id="IPR011013">
    <property type="entry name" value="Gal_mutarotase_sf_dom"/>
</dbReference>
<sequence length="99" mass="11583">MYNKKTVGTFNTTLPGLTFSNQFLQLSTRLSSSYLYGFGYNNHDHFRHDMNWRLWTLFVRASKPIGHWHYYSAHPVYMNLENDGNANMVLLKNSNAMGM</sequence>
<dbReference type="EMBL" id="JARBDR010000640">
    <property type="protein sequence ID" value="KAJ8310276.1"/>
    <property type="molecule type" value="Genomic_DNA"/>
</dbReference>
<organism evidence="1 2">
    <name type="scientific">Tegillarca granosa</name>
    <name type="common">Malaysian cockle</name>
    <name type="synonym">Anadara granosa</name>
    <dbReference type="NCBI Taxonomy" id="220873"/>
    <lineage>
        <taxon>Eukaryota</taxon>
        <taxon>Metazoa</taxon>
        <taxon>Spiralia</taxon>
        <taxon>Lophotrochozoa</taxon>
        <taxon>Mollusca</taxon>
        <taxon>Bivalvia</taxon>
        <taxon>Autobranchia</taxon>
        <taxon>Pteriomorphia</taxon>
        <taxon>Arcoida</taxon>
        <taxon>Arcoidea</taxon>
        <taxon>Arcidae</taxon>
        <taxon>Tegillarca</taxon>
    </lineage>
</organism>
<dbReference type="PANTHER" id="PTHR22762:SF133">
    <property type="entry name" value="P-TYPE DOMAIN-CONTAINING PROTEIN"/>
    <property type="match status" value="1"/>
</dbReference>
<evidence type="ECO:0000313" key="1">
    <source>
        <dbReference type="EMBL" id="KAJ8310276.1"/>
    </source>
</evidence>
<gene>
    <name evidence="1" type="ORF">KUTeg_012141</name>
</gene>
<dbReference type="Proteomes" id="UP001217089">
    <property type="component" value="Unassembled WGS sequence"/>
</dbReference>
<keyword evidence="2" id="KW-1185">Reference proteome</keyword>
<dbReference type="SUPFAM" id="SSF74650">
    <property type="entry name" value="Galactose mutarotase-like"/>
    <property type="match status" value="1"/>
</dbReference>
<name>A0ABQ9F132_TEGGR</name>
<dbReference type="Gene3D" id="2.60.40.1760">
    <property type="entry name" value="glycosyl hydrolase (family 31)"/>
    <property type="match status" value="1"/>
</dbReference>
<reference evidence="1 2" key="1">
    <citation type="submission" date="2022-12" db="EMBL/GenBank/DDBJ databases">
        <title>Chromosome-level genome of Tegillarca granosa.</title>
        <authorList>
            <person name="Kim J."/>
        </authorList>
    </citation>
    <scope>NUCLEOTIDE SEQUENCE [LARGE SCALE GENOMIC DNA]</scope>
    <source>
        <strain evidence="1">Teg-2019</strain>
        <tissue evidence="1">Adductor muscle</tissue>
    </source>
</reference>
<comment type="caution">
    <text evidence="1">The sequence shown here is derived from an EMBL/GenBank/DDBJ whole genome shotgun (WGS) entry which is preliminary data.</text>
</comment>
<proteinExistence type="predicted"/>
<evidence type="ECO:0000313" key="2">
    <source>
        <dbReference type="Proteomes" id="UP001217089"/>
    </source>
</evidence>
<accession>A0ABQ9F132</accession>
<protein>
    <submittedName>
        <fullName evidence="1">Uncharacterized protein</fullName>
    </submittedName>
</protein>
<dbReference type="PANTHER" id="PTHR22762">
    <property type="entry name" value="ALPHA-GLUCOSIDASE"/>
    <property type="match status" value="1"/>
</dbReference>